<dbReference type="InterPro" id="IPR050643">
    <property type="entry name" value="Periplasmic_pilus_chap"/>
</dbReference>
<name>A0ABU8UY75_9NEIS</name>
<evidence type="ECO:0000256" key="3">
    <source>
        <dbReference type="ARBA" id="ARBA00022729"/>
    </source>
</evidence>
<keyword evidence="5" id="KW-0143">Chaperone</keyword>
<organism evidence="8 9">
    <name type="scientific">Chromobacterium amazonense</name>
    <dbReference type="NCBI Taxonomy" id="1382803"/>
    <lineage>
        <taxon>Bacteria</taxon>
        <taxon>Pseudomonadati</taxon>
        <taxon>Pseudomonadota</taxon>
        <taxon>Betaproteobacteria</taxon>
        <taxon>Neisseriales</taxon>
        <taxon>Chromobacteriaceae</taxon>
        <taxon>Chromobacterium</taxon>
    </lineage>
</organism>
<feature type="domain" description="Pili assembly chaperone N-terminal" evidence="7">
    <location>
        <begin position="27"/>
        <end position="140"/>
    </location>
</feature>
<keyword evidence="3 6" id="KW-0732">Signal</keyword>
<comment type="caution">
    <text evidence="8">The sequence shown here is derived from an EMBL/GenBank/DDBJ whole genome shotgun (WGS) entry which is preliminary data.</text>
</comment>
<reference evidence="8 9" key="1">
    <citation type="submission" date="2023-12" db="EMBL/GenBank/DDBJ databases">
        <title>Evaluation and characterization of a potential secondary metabolite violacein from indigenous Chromobacterium amazonense SAM215.</title>
        <authorList>
            <person name="Tarafdar M.R."/>
            <person name="Abedin S.M."/>
            <person name="Atiqua A."/>
            <person name="Saha A."/>
            <person name="Khan S.N."/>
        </authorList>
    </citation>
    <scope>NUCLEOTIDE SEQUENCE [LARGE SCALE GENOMIC DNA]</scope>
    <source>
        <strain evidence="8 9">SAM215</strain>
    </source>
</reference>
<evidence type="ECO:0000256" key="4">
    <source>
        <dbReference type="ARBA" id="ARBA00022764"/>
    </source>
</evidence>
<dbReference type="Gene3D" id="2.60.40.10">
    <property type="entry name" value="Immunoglobulins"/>
    <property type="match status" value="2"/>
</dbReference>
<evidence type="ECO:0000256" key="2">
    <source>
        <dbReference type="ARBA" id="ARBA00007399"/>
    </source>
</evidence>
<gene>
    <name evidence="8" type="ORF">QCL97_003785</name>
</gene>
<comment type="subcellular location">
    <subcellularLocation>
        <location evidence="1">Periplasm</location>
    </subcellularLocation>
</comment>
<protein>
    <submittedName>
        <fullName evidence="8">Fimbria/pilus chaperone family protein</fullName>
    </submittedName>
</protein>
<feature type="chain" id="PRO_5046159650" evidence="6">
    <location>
        <begin position="25"/>
        <end position="232"/>
    </location>
</feature>
<evidence type="ECO:0000313" key="9">
    <source>
        <dbReference type="Proteomes" id="UP001224516"/>
    </source>
</evidence>
<dbReference type="NCBIfam" id="NF007392">
    <property type="entry name" value="PRK09918.1"/>
    <property type="match status" value="1"/>
</dbReference>
<dbReference type="InterPro" id="IPR036316">
    <property type="entry name" value="Pili_assmbl_chap_C_dom_sf"/>
</dbReference>
<accession>A0ABU8UY75</accession>
<dbReference type="InterPro" id="IPR001829">
    <property type="entry name" value="Pili_assmbl_chaperone_bac"/>
</dbReference>
<dbReference type="InterPro" id="IPR016147">
    <property type="entry name" value="Pili_assmbl_chaperone_N"/>
</dbReference>
<dbReference type="SUPFAM" id="SSF49354">
    <property type="entry name" value="PapD-like"/>
    <property type="match status" value="1"/>
</dbReference>
<dbReference type="EMBL" id="JAVFJF020000004">
    <property type="protein sequence ID" value="MEJ8673836.1"/>
    <property type="molecule type" value="Genomic_DNA"/>
</dbReference>
<evidence type="ECO:0000313" key="8">
    <source>
        <dbReference type="EMBL" id="MEJ8673836.1"/>
    </source>
</evidence>
<feature type="signal peptide" evidence="6">
    <location>
        <begin position="1"/>
        <end position="24"/>
    </location>
</feature>
<dbReference type="InterPro" id="IPR008962">
    <property type="entry name" value="PapD-like_sf"/>
</dbReference>
<keyword evidence="9" id="KW-1185">Reference proteome</keyword>
<evidence type="ECO:0000256" key="5">
    <source>
        <dbReference type="ARBA" id="ARBA00023186"/>
    </source>
</evidence>
<comment type="similarity">
    <text evidence="2">Belongs to the periplasmic pilus chaperone family.</text>
</comment>
<evidence type="ECO:0000256" key="6">
    <source>
        <dbReference type="SAM" id="SignalP"/>
    </source>
</evidence>
<dbReference type="RefSeq" id="WP_307912084.1">
    <property type="nucleotide sequence ID" value="NZ_JAVFJF020000004.1"/>
</dbReference>
<dbReference type="Pfam" id="PF00345">
    <property type="entry name" value="PapD_N"/>
    <property type="match status" value="1"/>
</dbReference>
<dbReference type="PANTHER" id="PTHR30251:SF3">
    <property type="entry name" value="FIMBRIAL CHAPARONE PROTEIN"/>
    <property type="match status" value="1"/>
</dbReference>
<sequence>MNMRLMRGALAGALLALLPLTGLAHGVLPETSVVILEEEKGGGSIAVKNTEDKPVLLHSKVYNLAEDEEELVLLTPVVARVEAGKSQQVRFVLQNKTPLTEQRLKRVTFEGIPQAKQGGGAVLQYSVMQDLPLIIHPKGLAKNHEPWKLLKWRLAGGELRVENDSPYVVRLAQQVRLMPAGEFADLGKTYLLPGQKLAVPAPVSQVAAVTIYPATVYGYAVDSYDAPLTVEE</sequence>
<proteinExistence type="inferred from homology"/>
<dbReference type="InterPro" id="IPR013783">
    <property type="entry name" value="Ig-like_fold"/>
</dbReference>
<dbReference type="SUPFAM" id="SSF49584">
    <property type="entry name" value="Periplasmic chaperone C-domain"/>
    <property type="match status" value="1"/>
</dbReference>
<dbReference type="PRINTS" id="PR00969">
    <property type="entry name" value="CHAPERONPILI"/>
</dbReference>
<evidence type="ECO:0000259" key="7">
    <source>
        <dbReference type="Pfam" id="PF00345"/>
    </source>
</evidence>
<keyword evidence="4" id="KW-0574">Periplasm</keyword>
<dbReference type="PANTHER" id="PTHR30251">
    <property type="entry name" value="PILUS ASSEMBLY CHAPERONE"/>
    <property type="match status" value="1"/>
</dbReference>
<dbReference type="Proteomes" id="UP001224516">
    <property type="component" value="Unassembled WGS sequence"/>
</dbReference>
<evidence type="ECO:0000256" key="1">
    <source>
        <dbReference type="ARBA" id="ARBA00004418"/>
    </source>
</evidence>